<reference evidence="1" key="2">
    <citation type="submission" date="2025-09" db="UniProtKB">
        <authorList>
            <consortium name="Ensembl"/>
        </authorList>
    </citation>
    <scope>IDENTIFICATION</scope>
</reference>
<sequence length="114" mass="12110">VYNKDTRRRELPAETGFLVGTITDIGSKAETDMNLSSSNCPDKMEEEKLHISSRESSGVICLQVLPSYLLAGLGMVTAGTLLDQVQVSDALAGVESGGSVTPEQMICGSKCSRK</sequence>
<proteinExistence type="predicted"/>
<dbReference type="Ensembl" id="ENSSDUT00000015280.1">
    <property type="protein sequence ID" value="ENSSDUP00000014996.1"/>
    <property type="gene ID" value="ENSSDUG00000010956.1"/>
</dbReference>
<dbReference type="Proteomes" id="UP000261420">
    <property type="component" value="Unplaced"/>
</dbReference>
<dbReference type="AlphaFoldDB" id="A0A3B4U8L3"/>
<accession>A0A3B4U8L3</accession>
<evidence type="ECO:0000313" key="1">
    <source>
        <dbReference type="Ensembl" id="ENSSDUP00000014996.1"/>
    </source>
</evidence>
<protein>
    <submittedName>
        <fullName evidence="1">Uncharacterized protein</fullName>
    </submittedName>
</protein>
<evidence type="ECO:0000313" key="2">
    <source>
        <dbReference type="Proteomes" id="UP000261420"/>
    </source>
</evidence>
<keyword evidence="2" id="KW-1185">Reference proteome</keyword>
<reference evidence="1" key="1">
    <citation type="submission" date="2025-08" db="UniProtKB">
        <authorList>
            <consortium name="Ensembl"/>
        </authorList>
    </citation>
    <scope>IDENTIFICATION</scope>
</reference>
<dbReference type="GeneTree" id="ENSGT01030000238037"/>
<name>A0A3B4U8L3_SERDU</name>
<organism evidence="1 2">
    <name type="scientific">Seriola dumerili</name>
    <name type="common">Greater amberjack</name>
    <name type="synonym">Caranx dumerili</name>
    <dbReference type="NCBI Taxonomy" id="41447"/>
    <lineage>
        <taxon>Eukaryota</taxon>
        <taxon>Metazoa</taxon>
        <taxon>Chordata</taxon>
        <taxon>Craniata</taxon>
        <taxon>Vertebrata</taxon>
        <taxon>Euteleostomi</taxon>
        <taxon>Actinopterygii</taxon>
        <taxon>Neopterygii</taxon>
        <taxon>Teleostei</taxon>
        <taxon>Neoteleostei</taxon>
        <taxon>Acanthomorphata</taxon>
        <taxon>Carangaria</taxon>
        <taxon>Carangiformes</taxon>
        <taxon>Carangidae</taxon>
        <taxon>Seriola</taxon>
    </lineage>
</organism>